<reference evidence="2" key="1">
    <citation type="journal article" date="2023" name="Insect Mol. Biol.">
        <title>Genome sequencing provides insights into the evolution of gene families encoding plant cell wall-degrading enzymes in longhorned beetles.</title>
        <authorList>
            <person name="Shin N.R."/>
            <person name="Okamura Y."/>
            <person name="Kirsch R."/>
            <person name="Pauchet Y."/>
        </authorList>
    </citation>
    <scope>NUCLEOTIDE SEQUENCE</scope>
    <source>
        <strain evidence="2">MMC_N1</strain>
    </source>
</reference>
<dbReference type="InterPro" id="IPR000719">
    <property type="entry name" value="Prot_kinase_dom"/>
</dbReference>
<dbReference type="InterPro" id="IPR050588">
    <property type="entry name" value="WNK_Ser-Thr_kinase"/>
</dbReference>
<keyword evidence="3" id="KW-1185">Reference proteome</keyword>
<dbReference type="Proteomes" id="UP001162164">
    <property type="component" value="Unassembled WGS sequence"/>
</dbReference>
<dbReference type="PROSITE" id="PS00108">
    <property type="entry name" value="PROTEIN_KINASE_ST"/>
    <property type="match status" value="1"/>
</dbReference>
<feature type="domain" description="Protein kinase" evidence="1">
    <location>
        <begin position="127"/>
        <end position="282"/>
    </location>
</feature>
<evidence type="ECO:0000313" key="2">
    <source>
        <dbReference type="EMBL" id="KAJ8983506.1"/>
    </source>
</evidence>
<gene>
    <name evidence="2" type="ORF">NQ317_005164</name>
</gene>
<name>A0ABQ9JYT0_9CUCU</name>
<dbReference type="SUPFAM" id="SSF56112">
    <property type="entry name" value="Protein kinase-like (PK-like)"/>
    <property type="match status" value="1"/>
</dbReference>
<evidence type="ECO:0000259" key="1">
    <source>
        <dbReference type="PROSITE" id="PS50011"/>
    </source>
</evidence>
<sequence>MAELSDKVDRIITEKQRKSVKHSGVTSLISIETDSNAEDETEIQNDKRLLEVGAMYNIPKNLFQSTEMTEITEQTIDELHRNDENAENNPDLVEQPVVVNLNLSKEGKDDDDDVYRPIAVSPDGRFFKYEEEIGRGSFKTVYRGLDTQTGVAVAWCELQEKKLNRAERQRFREEAEMLKKLQHPNIVRFYNYWESPGTKKKNIVLVTELMLSGTLKTYLRRFKKINPKVLKSWCRQILKGLAFLHSRSPPIIHRDLKCDNIFITGTTGSVKIGDLGLATLKK</sequence>
<evidence type="ECO:0000313" key="3">
    <source>
        <dbReference type="Proteomes" id="UP001162164"/>
    </source>
</evidence>
<dbReference type="PANTHER" id="PTHR13902">
    <property type="entry name" value="SERINE/THREONINE-PROTEIN KINASE WNK WITH NO LYSINE -RELATED"/>
    <property type="match status" value="1"/>
</dbReference>
<dbReference type="Gene3D" id="3.30.200.20">
    <property type="entry name" value="Phosphorylase Kinase, domain 1"/>
    <property type="match status" value="1"/>
</dbReference>
<comment type="caution">
    <text evidence="2">The sequence shown here is derived from an EMBL/GenBank/DDBJ whole genome shotgun (WGS) entry which is preliminary data.</text>
</comment>
<dbReference type="SMART" id="SM00220">
    <property type="entry name" value="S_TKc"/>
    <property type="match status" value="1"/>
</dbReference>
<dbReference type="PROSITE" id="PS50011">
    <property type="entry name" value="PROTEIN_KINASE_DOM"/>
    <property type="match status" value="1"/>
</dbReference>
<dbReference type="Pfam" id="PF00069">
    <property type="entry name" value="Pkinase"/>
    <property type="match status" value="1"/>
</dbReference>
<proteinExistence type="predicted"/>
<accession>A0ABQ9JYT0</accession>
<dbReference type="EMBL" id="JAPWTJ010000072">
    <property type="protein sequence ID" value="KAJ8983506.1"/>
    <property type="molecule type" value="Genomic_DNA"/>
</dbReference>
<organism evidence="2 3">
    <name type="scientific">Molorchus minor</name>
    <dbReference type="NCBI Taxonomy" id="1323400"/>
    <lineage>
        <taxon>Eukaryota</taxon>
        <taxon>Metazoa</taxon>
        <taxon>Ecdysozoa</taxon>
        <taxon>Arthropoda</taxon>
        <taxon>Hexapoda</taxon>
        <taxon>Insecta</taxon>
        <taxon>Pterygota</taxon>
        <taxon>Neoptera</taxon>
        <taxon>Endopterygota</taxon>
        <taxon>Coleoptera</taxon>
        <taxon>Polyphaga</taxon>
        <taxon>Cucujiformia</taxon>
        <taxon>Chrysomeloidea</taxon>
        <taxon>Cerambycidae</taxon>
        <taxon>Lamiinae</taxon>
        <taxon>Monochamini</taxon>
        <taxon>Molorchus</taxon>
    </lineage>
</organism>
<protein>
    <recommendedName>
        <fullName evidence="1">Protein kinase domain-containing protein</fullName>
    </recommendedName>
</protein>
<dbReference type="Gene3D" id="1.10.510.10">
    <property type="entry name" value="Transferase(Phosphotransferase) domain 1"/>
    <property type="match status" value="1"/>
</dbReference>
<dbReference type="InterPro" id="IPR011009">
    <property type="entry name" value="Kinase-like_dom_sf"/>
</dbReference>
<dbReference type="InterPro" id="IPR008271">
    <property type="entry name" value="Ser/Thr_kinase_AS"/>
</dbReference>